<dbReference type="AlphaFoldDB" id="A0A8A4TQH2"/>
<dbReference type="SUPFAM" id="SSF47384">
    <property type="entry name" value="Homodimeric domain of signal transducing histidine kinase"/>
    <property type="match status" value="1"/>
</dbReference>
<dbReference type="Proteomes" id="UP000663929">
    <property type="component" value="Chromosome"/>
</dbReference>
<dbReference type="EC" id="2.7.13.3" evidence="2"/>
<dbReference type="SMART" id="SM00387">
    <property type="entry name" value="HATPase_c"/>
    <property type="match status" value="1"/>
</dbReference>
<feature type="transmembrane region" description="Helical" evidence="8">
    <location>
        <begin position="20"/>
        <end position="41"/>
    </location>
</feature>
<evidence type="ECO:0000313" key="11">
    <source>
        <dbReference type="Proteomes" id="UP000663929"/>
    </source>
</evidence>
<proteinExistence type="predicted"/>
<protein>
    <recommendedName>
        <fullName evidence="2">histidine kinase</fullName>
        <ecNumber evidence="2">2.7.13.3</ecNumber>
    </recommendedName>
</protein>
<dbReference type="InterPro" id="IPR003594">
    <property type="entry name" value="HATPase_dom"/>
</dbReference>
<evidence type="ECO:0000256" key="3">
    <source>
        <dbReference type="ARBA" id="ARBA00022679"/>
    </source>
</evidence>
<organism evidence="10 11">
    <name type="scientific">Sulfidibacter corallicola</name>
    <dbReference type="NCBI Taxonomy" id="2818388"/>
    <lineage>
        <taxon>Bacteria</taxon>
        <taxon>Pseudomonadati</taxon>
        <taxon>Acidobacteriota</taxon>
        <taxon>Holophagae</taxon>
        <taxon>Acanthopleuribacterales</taxon>
        <taxon>Acanthopleuribacteraceae</taxon>
        <taxon>Sulfidibacter</taxon>
    </lineage>
</organism>
<dbReference type="InterPro" id="IPR050351">
    <property type="entry name" value="BphY/WalK/GraS-like"/>
</dbReference>
<dbReference type="EMBL" id="CP071793">
    <property type="protein sequence ID" value="QTD51181.1"/>
    <property type="molecule type" value="Genomic_DNA"/>
</dbReference>
<dbReference type="RefSeq" id="WP_237381313.1">
    <property type="nucleotide sequence ID" value="NZ_CP071793.1"/>
</dbReference>
<dbReference type="InterPro" id="IPR036097">
    <property type="entry name" value="HisK_dim/P_sf"/>
</dbReference>
<keyword evidence="4" id="KW-0547">Nucleotide-binding</keyword>
<dbReference type="InterPro" id="IPR004358">
    <property type="entry name" value="Sig_transdc_His_kin-like_C"/>
</dbReference>
<dbReference type="PROSITE" id="PS50109">
    <property type="entry name" value="HIS_KIN"/>
    <property type="match status" value="1"/>
</dbReference>
<dbReference type="SUPFAM" id="SSF55874">
    <property type="entry name" value="ATPase domain of HSP90 chaperone/DNA topoisomerase II/histidine kinase"/>
    <property type="match status" value="1"/>
</dbReference>
<dbReference type="InterPro" id="IPR035965">
    <property type="entry name" value="PAS-like_dom_sf"/>
</dbReference>
<evidence type="ECO:0000256" key="5">
    <source>
        <dbReference type="ARBA" id="ARBA00022777"/>
    </source>
</evidence>
<dbReference type="InterPro" id="IPR005467">
    <property type="entry name" value="His_kinase_dom"/>
</dbReference>
<evidence type="ECO:0000256" key="1">
    <source>
        <dbReference type="ARBA" id="ARBA00000085"/>
    </source>
</evidence>
<keyword evidence="5" id="KW-0418">Kinase</keyword>
<dbReference type="InterPro" id="IPR036890">
    <property type="entry name" value="HATPase_C_sf"/>
</dbReference>
<dbReference type="Gene3D" id="3.30.450.20">
    <property type="entry name" value="PAS domain"/>
    <property type="match status" value="1"/>
</dbReference>
<reference evidence="10" key="1">
    <citation type="submission" date="2021-03" db="EMBL/GenBank/DDBJ databases">
        <title>Acanthopleuribacteraceae sp. M133.</title>
        <authorList>
            <person name="Wang G."/>
        </authorList>
    </citation>
    <scope>NUCLEOTIDE SEQUENCE</scope>
    <source>
        <strain evidence="10">M133</strain>
    </source>
</reference>
<dbReference type="GO" id="GO:0030295">
    <property type="term" value="F:protein kinase activator activity"/>
    <property type="evidence" value="ECO:0007669"/>
    <property type="project" value="TreeGrafter"/>
</dbReference>
<dbReference type="Pfam" id="PF02518">
    <property type="entry name" value="HATPase_c"/>
    <property type="match status" value="1"/>
</dbReference>
<evidence type="ECO:0000256" key="2">
    <source>
        <dbReference type="ARBA" id="ARBA00012438"/>
    </source>
</evidence>
<keyword evidence="8" id="KW-0472">Membrane</keyword>
<keyword evidence="11" id="KW-1185">Reference proteome</keyword>
<dbReference type="PANTHER" id="PTHR42878">
    <property type="entry name" value="TWO-COMPONENT HISTIDINE KINASE"/>
    <property type="match status" value="1"/>
</dbReference>
<keyword evidence="7" id="KW-0902">Two-component regulatory system</keyword>
<evidence type="ECO:0000313" key="10">
    <source>
        <dbReference type="EMBL" id="QTD51181.1"/>
    </source>
</evidence>
<dbReference type="PANTHER" id="PTHR42878:SF7">
    <property type="entry name" value="SENSOR HISTIDINE KINASE GLRK"/>
    <property type="match status" value="1"/>
</dbReference>
<dbReference type="PRINTS" id="PR00344">
    <property type="entry name" value="BCTRLSENSOR"/>
</dbReference>
<keyword evidence="3" id="KW-0808">Transferase</keyword>
<comment type="catalytic activity">
    <reaction evidence="1">
        <text>ATP + protein L-histidine = ADP + protein N-phospho-L-histidine.</text>
        <dbReference type="EC" id="2.7.13.3"/>
    </reaction>
</comment>
<evidence type="ECO:0000256" key="4">
    <source>
        <dbReference type="ARBA" id="ARBA00022741"/>
    </source>
</evidence>
<evidence type="ECO:0000256" key="7">
    <source>
        <dbReference type="ARBA" id="ARBA00023012"/>
    </source>
</evidence>
<gene>
    <name evidence="10" type="ORF">J3U87_01820</name>
</gene>
<dbReference type="GO" id="GO:0007234">
    <property type="term" value="P:osmosensory signaling via phosphorelay pathway"/>
    <property type="evidence" value="ECO:0007669"/>
    <property type="project" value="TreeGrafter"/>
</dbReference>
<accession>A0A8A4TQH2</accession>
<dbReference type="Gene3D" id="3.30.565.10">
    <property type="entry name" value="Histidine kinase-like ATPase, C-terminal domain"/>
    <property type="match status" value="1"/>
</dbReference>
<evidence type="ECO:0000259" key="9">
    <source>
        <dbReference type="PROSITE" id="PS50109"/>
    </source>
</evidence>
<keyword evidence="8" id="KW-0812">Transmembrane</keyword>
<sequence>MSGNEGPSKRPLDRNLNLQIRLVIALLLFLGLMIFLAWSAVAHRLSGTETASLLLIIGLPAAALTAYWVLEPFRRALGILDAGIRTLEDGDFSFRLRRPRQPELAAMIDLYNQLADAFQKERNTLFQKELLLDTVIQHTPMAILLVGPHDRILLANRAAQQRFPLGKSLIGLHFYELTAAASEALGRFLEREETGLLNLQREEEAETYHISSIPFHLNGIRHRLVMIKHLTREMRRKEVQTWKKMIRLINHELNNSLAPLSSLLHSARLLAREAPNEVKLASVFDTMSTSIDHLVRFLEDYANFARLPNPRKEWVSWRDFLAKVEPLYGFRLDMDDPSQRGWFDPAQIQMVLINLLKNAHEATGTDKESVVLKLAPGQIPGAVHFQVMDRGRGMSPETMNRALLPFFSTKPSGTGLGLTLCREILELHGGSLRLQTREGGGLIVACELPGLPQERGPEAA</sequence>
<dbReference type="GO" id="GO:0000155">
    <property type="term" value="F:phosphorelay sensor kinase activity"/>
    <property type="evidence" value="ECO:0007669"/>
    <property type="project" value="InterPro"/>
</dbReference>
<keyword evidence="6" id="KW-0067">ATP-binding</keyword>
<feature type="domain" description="Histidine kinase" evidence="9">
    <location>
        <begin position="248"/>
        <end position="452"/>
    </location>
</feature>
<keyword evidence="8" id="KW-1133">Transmembrane helix</keyword>
<evidence type="ECO:0000256" key="6">
    <source>
        <dbReference type="ARBA" id="ARBA00022840"/>
    </source>
</evidence>
<dbReference type="GO" id="GO:0005524">
    <property type="term" value="F:ATP binding"/>
    <property type="evidence" value="ECO:0007669"/>
    <property type="project" value="UniProtKB-KW"/>
</dbReference>
<dbReference type="SUPFAM" id="SSF55785">
    <property type="entry name" value="PYP-like sensor domain (PAS domain)"/>
    <property type="match status" value="1"/>
</dbReference>
<evidence type="ECO:0000256" key="8">
    <source>
        <dbReference type="SAM" id="Phobius"/>
    </source>
</evidence>
<name>A0A8A4TQH2_SULCO</name>
<dbReference type="KEGG" id="scor:J3U87_01820"/>
<dbReference type="GO" id="GO:0000156">
    <property type="term" value="F:phosphorelay response regulator activity"/>
    <property type="evidence" value="ECO:0007669"/>
    <property type="project" value="TreeGrafter"/>
</dbReference>
<feature type="transmembrane region" description="Helical" evidence="8">
    <location>
        <begin position="53"/>
        <end position="70"/>
    </location>
</feature>